<evidence type="ECO:0000313" key="1">
    <source>
        <dbReference type="EMBL" id="GAI67951.1"/>
    </source>
</evidence>
<gene>
    <name evidence="1" type="ORF">S12H4_02705</name>
</gene>
<sequence length="304" mass="36179">MSVVGCRNRKLMKVALKDLPSLTDEKSYIYPHYKTYTRESFHILKKIRNRWKSRVTPYSPFSNERLSNLSKFRTFFFKYCEPEVFSNYNIFFTDRISHSGLTFINRNLGLKILDMGNITWRYYQNPHLKYLIIESIKNADIIIIPLREFKKLEKSIGLLSFHEINPSILMWVIFSNKSKILAFHGKVGEIELSVPKIKNLIDYSGAKDAFTSMLIYQLYNLLENRFEINKLYELNKEQFKTILNNCLENARKSCLFFGTRTYLYKYLENKNNVSLKDFLFRPLTDKDYLEDSIDFITKYGESTF</sequence>
<dbReference type="AlphaFoldDB" id="X1RLX2"/>
<name>X1RLX2_9ZZZZ</name>
<dbReference type="InterPro" id="IPR029056">
    <property type="entry name" value="Ribokinase-like"/>
</dbReference>
<comment type="caution">
    <text evidence="1">The sequence shown here is derived from an EMBL/GenBank/DDBJ whole genome shotgun (WGS) entry which is preliminary data.</text>
</comment>
<reference evidence="1" key="1">
    <citation type="journal article" date="2014" name="Front. Microbiol.">
        <title>High frequency of phylogenetically diverse reductive dehalogenase-homologous genes in deep subseafloor sedimentary metagenomes.</title>
        <authorList>
            <person name="Kawai M."/>
            <person name="Futagami T."/>
            <person name="Toyoda A."/>
            <person name="Takaki Y."/>
            <person name="Nishi S."/>
            <person name="Hori S."/>
            <person name="Arai W."/>
            <person name="Tsubouchi T."/>
            <person name="Morono Y."/>
            <person name="Uchiyama I."/>
            <person name="Ito T."/>
            <person name="Fujiyama A."/>
            <person name="Inagaki F."/>
            <person name="Takami H."/>
        </authorList>
    </citation>
    <scope>NUCLEOTIDE SEQUENCE</scope>
    <source>
        <strain evidence="1">Expedition CK06-06</strain>
    </source>
</reference>
<protein>
    <submittedName>
        <fullName evidence="1">Uncharacterized protein</fullName>
    </submittedName>
</protein>
<dbReference type="Gene3D" id="3.40.1190.20">
    <property type="match status" value="1"/>
</dbReference>
<accession>X1RLX2</accession>
<dbReference type="EMBL" id="BARW01000693">
    <property type="protein sequence ID" value="GAI67951.1"/>
    <property type="molecule type" value="Genomic_DNA"/>
</dbReference>
<proteinExistence type="predicted"/>
<organism evidence="1">
    <name type="scientific">marine sediment metagenome</name>
    <dbReference type="NCBI Taxonomy" id="412755"/>
    <lineage>
        <taxon>unclassified sequences</taxon>
        <taxon>metagenomes</taxon>
        <taxon>ecological metagenomes</taxon>
    </lineage>
</organism>